<dbReference type="EMBL" id="KQ001720">
    <property type="protein sequence ID" value="KJP85540.1"/>
    <property type="molecule type" value="Genomic_DNA"/>
</dbReference>
<feature type="compositionally biased region" description="Basic and acidic residues" evidence="1">
    <location>
        <begin position="170"/>
        <end position="184"/>
    </location>
</feature>
<sequence>MKNLYCPSLIQWFICFLLLLLWNEFTYTNENTLGELWNSKISRKNGSFVHYFRLLVEEDNTDMCNSYSTLLDSVLHIMSDEKGNVGKAVKISLDNDDPMDDFNNVETDEKFPTQVSSYTKGAKHKHNSDASNKDAKYASNVYNSKRKNDSYLDDYYDEYEKYEKEKYNHKYYDGRKQRHDERGNYKYRPHHRYHEDRDDHRYPQERDMYTYQDDYDNWKYGDDCDNYKYLEDARYAKDRDEYKYRDDARYAKDRDEYKYRDDARCAKDRDHRRYAQQRDDRRYAHDQRGHKNKKYRDEYNKYDEYYKYDGKDYRDYQDDSYRKPSNYKQPAFDNEANKLPRKYPAQDSPPKPLNATCANVNKAGNTHDPMNLGDNAKKLHTTIKNNSDNSKGYYSKRYYGDRGYDDNYYTRQNDGGRYGPSNYDDPYNKAPRCPQYGLQPAQPLNSVHNEDSRYNQCNPMLADHMYKPYNLHSVHNLQNLYNPMLAYHLHNLYNPMLAYHLHNLYNPMLAYHLHNLYNPINSGEKPGLMTRILDTITITSPIIVMIVIFIILAVHSQTVGMSILAALIVTTSAYFYHKYRKCKRMFKHYGKTNDPKKFLESATPPQITLQPEPPKNNVVNYTH</sequence>
<gene>
    <name evidence="4" type="ORF">AK88_04806</name>
</gene>
<organism evidence="4 5">
    <name type="scientific">Plasmodium fragile</name>
    <dbReference type="NCBI Taxonomy" id="5857"/>
    <lineage>
        <taxon>Eukaryota</taxon>
        <taxon>Sar</taxon>
        <taxon>Alveolata</taxon>
        <taxon>Apicomplexa</taxon>
        <taxon>Aconoidasida</taxon>
        <taxon>Haemosporida</taxon>
        <taxon>Plasmodiidae</taxon>
        <taxon>Plasmodium</taxon>
        <taxon>Plasmodium (Plasmodium)</taxon>
    </lineage>
</organism>
<evidence type="ECO:0008006" key="6">
    <source>
        <dbReference type="Google" id="ProtNLM"/>
    </source>
</evidence>
<dbReference type="Proteomes" id="UP000054561">
    <property type="component" value="Unassembled WGS sequence"/>
</dbReference>
<feature type="compositionally biased region" description="Basic and acidic residues" evidence="1">
    <location>
        <begin position="313"/>
        <end position="322"/>
    </location>
</feature>
<reference evidence="4 5" key="1">
    <citation type="submission" date="2014-03" db="EMBL/GenBank/DDBJ databases">
        <title>The Genome Sequence of Plasmodium fragile nilgiri.</title>
        <authorList>
            <consortium name="The Broad Institute Genomics Platform"/>
            <consortium name="The Broad Institute Genome Sequencing Center for Infectious Disease"/>
            <person name="Neafsey D."/>
            <person name="Duraisingh M."/>
            <person name="Young S.K."/>
            <person name="Zeng Q."/>
            <person name="Gargeya S."/>
            <person name="Abouelleil A."/>
            <person name="Alvarado L."/>
            <person name="Chapman S.B."/>
            <person name="Gainer-Dewar J."/>
            <person name="Goldberg J."/>
            <person name="Griggs A."/>
            <person name="Gujja S."/>
            <person name="Hansen M."/>
            <person name="Howarth C."/>
            <person name="Imamovic A."/>
            <person name="Larimer J."/>
            <person name="Pearson M."/>
            <person name="Poon T.W."/>
            <person name="Priest M."/>
            <person name="Roberts A."/>
            <person name="Saif S."/>
            <person name="Shea T."/>
            <person name="Sykes S."/>
            <person name="Wortman J."/>
            <person name="Nusbaum C."/>
            <person name="Birren B."/>
        </authorList>
    </citation>
    <scope>NUCLEOTIDE SEQUENCE [LARGE SCALE GENOMIC DNA]</scope>
    <source>
        <strain evidence="5">nilgiri</strain>
    </source>
</reference>
<accession>A0A0D9QEQ9</accession>
<dbReference type="RefSeq" id="XP_012337833.1">
    <property type="nucleotide sequence ID" value="XM_012482410.1"/>
</dbReference>
<evidence type="ECO:0000256" key="1">
    <source>
        <dbReference type="SAM" id="MobiDB-lite"/>
    </source>
</evidence>
<dbReference type="OrthoDB" id="387706at2759"/>
<feature type="region of interest" description="Disordered" evidence="1">
    <location>
        <begin position="117"/>
        <end position="141"/>
    </location>
</feature>
<dbReference type="AlphaFoldDB" id="A0A0D9QEQ9"/>
<evidence type="ECO:0000256" key="2">
    <source>
        <dbReference type="SAM" id="Phobius"/>
    </source>
</evidence>
<protein>
    <recommendedName>
        <fullName evidence="6">Pv-fam-d protein</fullName>
    </recommendedName>
</protein>
<feature type="transmembrane region" description="Helical" evidence="2">
    <location>
        <begin position="532"/>
        <end position="553"/>
    </location>
</feature>
<keyword evidence="2" id="KW-0472">Membrane</keyword>
<feature type="region of interest" description="Disordered" evidence="1">
    <location>
        <begin position="268"/>
        <end position="298"/>
    </location>
</feature>
<dbReference type="OMA" id="MLAYHLH"/>
<keyword evidence="5" id="KW-1185">Reference proteome</keyword>
<feature type="chain" id="PRO_5002343595" description="Pv-fam-d protein" evidence="3">
    <location>
        <begin position="29"/>
        <end position="623"/>
    </location>
</feature>
<dbReference type="GeneID" id="24270120"/>
<feature type="region of interest" description="Disordered" evidence="1">
    <location>
        <begin position="600"/>
        <end position="623"/>
    </location>
</feature>
<dbReference type="VEuPathDB" id="PlasmoDB:AK88_04806"/>
<evidence type="ECO:0000256" key="3">
    <source>
        <dbReference type="SAM" id="SignalP"/>
    </source>
</evidence>
<feature type="region of interest" description="Disordered" evidence="1">
    <location>
        <begin position="313"/>
        <end position="375"/>
    </location>
</feature>
<feature type="region of interest" description="Disordered" evidence="1">
    <location>
        <begin position="170"/>
        <end position="205"/>
    </location>
</feature>
<feature type="signal peptide" evidence="3">
    <location>
        <begin position="1"/>
        <end position="28"/>
    </location>
</feature>
<feature type="transmembrane region" description="Helical" evidence="2">
    <location>
        <begin position="559"/>
        <end position="577"/>
    </location>
</feature>
<keyword evidence="2" id="KW-0812">Transmembrane</keyword>
<feature type="compositionally biased region" description="Basic and acidic residues" evidence="1">
    <location>
        <begin position="127"/>
        <end position="136"/>
    </location>
</feature>
<feature type="compositionally biased region" description="Basic and acidic residues" evidence="1">
    <location>
        <begin position="193"/>
        <end position="205"/>
    </location>
</feature>
<proteinExistence type="predicted"/>
<name>A0A0D9QEQ9_PLAFR</name>
<keyword evidence="2" id="KW-1133">Transmembrane helix</keyword>
<keyword evidence="3" id="KW-0732">Signal</keyword>
<evidence type="ECO:0000313" key="5">
    <source>
        <dbReference type="Proteomes" id="UP000054561"/>
    </source>
</evidence>
<evidence type="ECO:0000313" key="4">
    <source>
        <dbReference type="EMBL" id="KJP85540.1"/>
    </source>
</evidence>